<keyword evidence="7" id="KW-1185">Reference proteome</keyword>
<evidence type="ECO:0000256" key="3">
    <source>
        <dbReference type="ARBA" id="ARBA00022884"/>
    </source>
</evidence>
<dbReference type="GO" id="GO:0003723">
    <property type="term" value="F:RNA binding"/>
    <property type="evidence" value="ECO:0007669"/>
    <property type="project" value="UniProtKB-KW"/>
</dbReference>
<dbReference type="AlphaFoldDB" id="E9EFF5"/>
<dbReference type="InterPro" id="IPR043519">
    <property type="entry name" value="NT_sf"/>
</dbReference>
<gene>
    <name evidence="6" type="ORF">MAC_08603</name>
</gene>
<dbReference type="InterPro" id="IPR002646">
    <property type="entry name" value="PolA_pol_head_dom"/>
</dbReference>
<dbReference type="GO" id="GO:0052927">
    <property type="term" value="F:CC tRNA cytidylyltransferase activity"/>
    <property type="evidence" value="ECO:0007669"/>
    <property type="project" value="TreeGrafter"/>
</dbReference>
<evidence type="ECO:0000256" key="4">
    <source>
        <dbReference type="RuleBase" id="RU003953"/>
    </source>
</evidence>
<dbReference type="CDD" id="cd05398">
    <property type="entry name" value="NT_ClassII-CCAase"/>
    <property type="match status" value="1"/>
</dbReference>
<dbReference type="PANTHER" id="PTHR13734:SF5">
    <property type="entry name" value="CCA TRNA NUCLEOTIDYLTRANSFERASE, MITOCHONDRIAL"/>
    <property type="match status" value="1"/>
</dbReference>
<dbReference type="GO" id="GO:0001680">
    <property type="term" value="P:tRNA 3'-terminal CCA addition"/>
    <property type="evidence" value="ECO:0007669"/>
    <property type="project" value="UniProtKB-ARBA"/>
</dbReference>
<protein>
    <submittedName>
        <fullName evidence="6">Poly(A) polymerase</fullName>
    </submittedName>
</protein>
<dbReference type="GO" id="GO:0052929">
    <property type="term" value="F:ATP:3'-cytidine-cytidine-tRNA adenylyltransferase activity"/>
    <property type="evidence" value="ECO:0007669"/>
    <property type="project" value="TreeGrafter"/>
</dbReference>
<dbReference type="HOGENOM" id="CLU_019592_2_0_1"/>
<evidence type="ECO:0000256" key="2">
    <source>
        <dbReference type="ARBA" id="ARBA00022679"/>
    </source>
</evidence>
<dbReference type="InParanoid" id="E9EFF5"/>
<dbReference type="eggNOG" id="KOG2159">
    <property type="taxonomic scope" value="Eukaryota"/>
</dbReference>
<evidence type="ECO:0000313" key="6">
    <source>
        <dbReference type="EMBL" id="EFY85354.1"/>
    </source>
</evidence>
<name>E9EFF5_METAQ</name>
<dbReference type="Proteomes" id="UP000002499">
    <property type="component" value="Unassembled WGS sequence"/>
</dbReference>
<proteinExistence type="inferred from homology"/>
<dbReference type="SUPFAM" id="SSF81301">
    <property type="entry name" value="Nucleotidyltransferase"/>
    <property type="match status" value="1"/>
</dbReference>
<dbReference type="Pfam" id="PF01743">
    <property type="entry name" value="PolyA_pol"/>
    <property type="match status" value="1"/>
</dbReference>
<feature type="domain" description="Poly A polymerase head" evidence="5">
    <location>
        <begin position="33"/>
        <end position="187"/>
    </location>
</feature>
<dbReference type="OrthoDB" id="445712at2759"/>
<keyword evidence="3 4" id="KW-0694">RNA-binding</keyword>
<evidence type="ECO:0000313" key="7">
    <source>
        <dbReference type="Proteomes" id="UP000002499"/>
    </source>
</evidence>
<evidence type="ECO:0000256" key="1">
    <source>
        <dbReference type="ARBA" id="ARBA00007265"/>
    </source>
</evidence>
<dbReference type="KEGG" id="maw:19252914"/>
<evidence type="ECO:0000259" key="5">
    <source>
        <dbReference type="Pfam" id="PF01743"/>
    </source>
</evidence>
<dbReference type="OMA" id="WITGGWV"/>
<keyword evidence="2 4" id="KW-0808">Transferase</keyword>
<accession>E9EFF5</accession>
<comment type="similarity">
    <text evidence="1 4">Belongs to the tRNA nucleotidyltransferase/poly(A) polymerase family.</text>
</comment>
<dbReference type="EMBL" id="GL698580">
    <property type="protein sequence ID" value="EFY85354.1"/>
    <property type="molecule type" value="Genomic_DNA"/>
</dbReference>
<organism evidence="7">
    <name type="scientific">Metarhizium acridum (strain CQMa 102)</name>
    <dbReference type="NCBI Taxonomy" id="655827"/>
    <lineage>
        <taxon>Eukaryota</taxon>
        <taxon>Fungi</taxon>
        <taxon>Dikarya</taxon>
        <taxon>Ascomycota</taxon>
        <taxon>Pezizomycotina</taxon>
        <taxon>Sordariomycetes</taxon>
        <taxon>Hypocreomycetidae</taxon>
        <taxon>Hypocreales</taxon>
        <taxon>Clavicipitaceae</taxon>
        <taxon>Metarhizium</taxon>
    </lineage>
</organism>
<sequence length="427" mass="48029">MPLPKRTISLLPAEGLLREYLLECAQHFPGLEIWITGGWVRDRLLDIPSSDLDEALNNITGRDFGKFLEAFSSRPDIQAKYHQKAIELGIPDARFSRFHILERNADKAKNLETAGGKLFGLDIDLVILRKEVYDGHSRAPEMQFGTPEEDAFRRDATVNSLFFHLERQEVVDLTGKGLDDLESRIMRTPLDPRQTFMDDPLRTLRLIRVGQSKSLPWPNTWPRAYWLLEHLLKAGSDIGKMIQCEANADFLWTMTAYAPFAGLRQIMLKQAVEEAAIAIRAPAKVFKLLESALKNFNSIRTIVDTIAGPPDKPPPRSLIGMAIRSWGVLWIAQVTYVLLAQSAYAPQTSSSTVSSVKEPQIKEELLEGPLLREILLFADFKGGRFLETALDGLVAWQFDHVDGGVEAAKAWLWRQQEQLGIPCDGQG</sequence>
<dbReference type="GeneID" id="19252914"/>
<reference evidence="6 7" key="1">
    <citation type="journal article" date="2011" name="PLoS Genet.">
        <title>Genome sequencing and comparative transcriptomics of the model entomopathogenic fungi Metarhizium anisopliae and M. acridum.</title>
        <authorList>
            <person name="Gao Q."/>
            <person name="Jin K."/>
            <person name="Ying S.H."/>
            <person name="Zhang Y."/>
            <person name="Xiao G."/>
            <person name="Shang Y."/>
            <person name="Duan Z."/>
            <person name="Hu X."/>
            <person name="Xie X.Q."/>
            <person name="Zhou G."/>
            <person name="Peng G."/>
            <person name="Luo Z."/>
            <person name="Huang W."/>
            <person name="Wang B."/>
            <person name="Fang W."/>
            <person name="Wang S."/>
            <person name="Zhong Y."/>
            <person name="Ma L.J."/>
            <person name="St Leger R.J."/>
            <person name="Zhao G.P."/>
            <person name="Pei Y."/>
            <person name="Feng M.G."/>
            <person name="Xia Y."/>
            <person name="Wang C."/>
        </authorList>
    </citation>
    <scope>NUCLEOTIDE SEQUENCE [LARGE SCALE GENOMIC DNA]</scope>
    <source>
        <strain evidence="6 7">CQMa 102</strain>
    </source>
</reference>
<dbReference type="Gene3D" id="3.30.460.10">
    <property type="entry name" value="Beta Polymerase, domain 2"/>
    <property type="match status" value="1"/>
</dbReference>
<dbReference type="PANTHER" id="PTHR13734">
    <property type="entry name" value="TRNA-NUCLEOTIDYLTRANSFERASE"/>
    <property type="match status" value="1"/>
</dbReference>
<dbReference type="SUPFAM" id="SSF81891">
    <property type="entry name" value="Poly A polymerase C-terminal region-like"/>
    <property type="match status" value="1"/>
</dbReference>
<dbReference type="STRING" id="655827.E9EFF5"/>